<dbReference type="InParanoid" id="A0A161TBA5"/>
<feature type="compositionally biased region" description="Low complexity" evidence="1">
    <location>
        <begin position="144"/>
        <end position="161"/>
    </location>
</feature>
<dbReference type="Proteomes" id="UP000076632">
    <property type="component" value="Unassembled WGS sequence"/>
</dbReference>
<sequence length="436" mass="49545">MIEALGGIAGYIISLKVTVEGDVIIEYEAMLSPSDLTQHPVWGTSSLAKMFKLTRDGTIVWSIDVDLSQREHVEKGVATRDVFHGPSIYGDKMYIFNRIGNPCRTLPEIIARRLEDGRVTRRIRLSFSDLELPEKVDNPTQSKSSTTTSPPSLTSSALSSPLSPPPSSPSLDGSDVESALGAYTSDDDSSDEDEERQERKRNLRFAYSFSPAGDYFVLLMRTAPKTIQLRIMCSSTLRLLYKDEFSTRTDNEACPIFRFACNAQQIVIRSYRGRRLAVYEKEHHRFSGEFFFHRRTDNFAVRRDAFADGCFYLEEGLWLDNAYNDTRAYIRRVSDYPSDHEATALSARMKREHFYTHLCNNSRLITVPSHLGSATYFRIRNRGFIERRVPVCCDPELSPGLRVTQVGFYLVLSGLKPESEGPDNYCVTIIDFNPHF</sequence>
<feature type="compositionally biased region" description="Acidic residues" evidence="1">
    <location>
        <begin position="185"/>
        <end position="195"/>
    </location>
</feature>
<dbReference type="EMBL" id="KV407458">
    <property type="protein sequence ID" value="KZF22937.1"/>
    <property type="molecule type" value="Genomic_DNA"/>
</dbReference>
<keyword evidence="3" id="KW-1185">Reference proteome</keyword>
<dbReference type="RefSeq" id="XP_018188492.1">
    <property type="nucleotide sequence ID" value="XM_018334304.1"/>
</dbReference>
<gene>
    <name evidence="2" type="ORF">L228DRAFT_261052</name>
</gene>
<evidence type="ECO:0000256" key="1">
    <source>
        <dbReference type="SAM" id="MobiDB-lite"/>
    </source>
</evidence>
<dbReference type="GeneID" id="28899441"/>
<reference evidence="2 3" key="1">
    <citation type="journal article" date="2016" name="Fungal Biol.">
        <title>The genome of Xylona heveae provides a window into fungal endophytism.</title>
        <authorList>
            <person name="Gazis R."/>
            <person name="Kuo A."/>
            <person name="Riley R."/>
            <person name="LaButti K."/>
            <person name="Lipzen A."/>
            <person name="Lin J."/>
            <person name="Amirebrahimi M."/>
            <person name="Hesse C.N."/>
            <person name="Spatafora J.W."/>
            <person name="Henrissat B."/>
            <person name="Hainaut M."/>
            <person name="Grigoriev I.V."/>
            <person name="Hibbett D.S."/>
        </authorList>
    </citation>
    <scope>NUCLEOTIDE SEQUENCE [LARGE SCALE GENOMIC DNA]</scope>
    <source>
        <strain evidence="2 3">TC161</strain>
    </source>
</reference>
<accession>A0A161TBA5</accession>
<proteinExistence type="predicted"/>
<organism evidence="2 3">
    <name type="scientific">Xylona heveae (strain CBS 132557 / TC161)</name>
    <dbReference type="NCBI Taxonomy" id="1328760"/>
    <lineage>
        <taxon>Eukaryota</taxon>
        <taxon>Fungi</taxon>
        <taxon>Dikarya</taxon>
        <taxon>Ascomycota</taxon>
        <taxon>Pezizomycotina</taxon>
        <taxon>Xylonomycetes</taxon>
        <taxon>Xylonales</taxon>
        <taxon>Xylonaceae</taxon>
        <taxon>Xylona</taxon>
    </lineage>
</organism>
<protein>
    <submittedName>
        <fullName evidence="2">Uncharacterized protein</fullName>
    </submittedName>
</protein>
<evidence type="ECO:0000313" key="3">
    <source>
        <dbReference type="Proteomes" id="UP000076632"/>
    </source>
</evidence>
<dbReference type="AlphaFoldDB" id="A0A161TBA5"/>
<name>A0A161TBA5_XYLHT</name>
<feature type="region of interest" description="Disordered" evidence="1">
    <location>
        <begin position="134"/>
        <end position="197"/>
    </location>
</feature>
<evidence type="ECO:0000313" key="2">
    <source>
        <dbReference type="EMBL" id="KZF22937.1"/>
    </source>
</evidence>